<feature type="non-terminal residue" evidence="13">
    <location>
        <position position="100"/>
    </location>
</feature>
<dbReference type="InterPro" id="IPR000073">
    <property type="entry name" value="AB_hydrolase_1"/>
</dbReference>
<comment type="catalytic activity">
    <reaction evidence="5">
        <text>a 1,2-diacyl-sn-glycerol + H2O = a 2-acylglycerol + a fatty acid + H(+)</text>
        <dbReference type="Rhea" id="RHEA:33275"/>
        <dbReference type="ChEBI" id="CHEBI:15377"/>
        <dbReference type="ChEBI" id="CHEBI:15378"/>
        <dbReference type="ChEBI" id="CHEBI:17389"/>
        <dbReference type="ChEBI" id="CHEBI:17815"/>
        <dbReference type="ChEBI" id="CHEBI:28868"/>
        <dbReference type="EC" id="3.1.1.116"/>
    </reaction>
</comment>
<dbReference type="EMBL" id="KK117367">
    <property type="protein sequence ID" value="KFM70267.1"/>
    <property type="molecule type" value="Genomic_DNA"/>
</dbReference>
<feature type="domain" description="AB hydrolase-1" evidence="12">
    <location>
        <begin position="25"/>
        <end position="100"/>
    </location>
</feature>
<comment type="similarity">
    <text evidence="1">Belongs to the AB hydrolase superfamily.</text>
</comment>
<comment type="catalytic activity">
    <reaction evidence="10">
        <text>1-octadecanoyl-2-(9Z-octadecenoyl)-sn-glycerol + H2O = 2-(9Z-octadecenoyl)-glycerol + octadecanoate + H(+)</text>
        <dbReference type="Rhea" id="RHEA:77103"/>
        <dbReference type="ChEBI" id="CHEBI:15377"/>
        <dbReference type="ChEBI" id="CHEBI:15378"/>
        <dbReference type="ChEBI" id="CHEBI:25629"/>
        <dbReference type="ChEBI" id="CHEBI:73990"/>
        <dbReference type="ChEBI" id="CHEBI:75468"/>
    </reaction>
</comment>
<sequence length="100" mass="11144">MSSYVPVKLAYKTVEPTSGTGDKSPIIFLHGCTASSDYWGDIPQTLANETKRKVYLLDARNHGDSEWSDVFNFDVNFNDLAYFMDTMNISKAVLLGHSMG</sequence>
<evidence type="ECO:0000256" key="2">
    <source>
        <dbReference type="ARBA" id="ARBA00022801"/>
    </source>
</evidence>
<reference evidence="13 14" key="1">
    <citation type="submission" date="2013-11" db="EMBL/GenBank/DDBJ databases">
        <title>Genome sequencing of Stegodyphus mimosarum.</title>
        <authorList>
            <person name="Bechsgaard J."/>
        </authorList>
    </citation>
    <scope>NUCLEOTIDE SEQUENCE [LARGE SCALE GENOMIC DNA]</scope>
</reference>
<evidence type="ECO:0000256" key="7">
    <source>
        <dbReference type="ARBA" id="ARBA00044064"/>
    </source>
</evidence>
<dbReference type="STRING" id="407821.A0A087TYS8"/>
<evidence type="ECO:0000256" key="11">
    <source>
        <dbReference type="ARBA" id="ARBA00048919"/>
    </source>
</evidence>
<protein>
    <recommendedName>
        <fullName evidence="7">sn-1-specific diacylglycerol lipase ABHD11</fullName>
        <ecNumber evidence="3">3.1.1.116</ecNumber>
    </recommendedName>
    <alternativeName>
        <fullName evidence="4">Alpha/beta hydrolase domain-containing protein 11</fullName>
    </alternativeName>
</protein>
<evidence type="ECO:0000256" key="3">
    <source>
        <dbReference type="ARBA" id="ARBA00026104"/>
    </source>
</evidence>
<name>A0A087TYS8_STEMI</name>
<evidence type="ECO:0000256" key="1">
    <source>
        <dbReference type="ARBA" id="ARBA00008645"/>
    </source>
</evidence>
<comment type="catalytic activity">
    <reaction evidence="6">
        <text>a 1,3-diacyl-sn-glycerol + H2O = a 1-acyl-sn-glycerol + a fatty acid + H(+)</text>
        <dbReference type="Rhea" id="RHEA:38503"/>
        <dbReference type="ChEBI" id="CHEBI:15377"/>
        <dbReference type="ChEBI" id="CHEBI:15378"/>
        <dbReference type="ChEBI" id="CHEBI:28868"/>
        <dbReference type="ChEBI" id="CHEBI:64683"/>
        <dbReference type="ChEBI" id="CHEBI:77272"/>
    </reaction>
</comment>
<evidence type="ECO:0000259" key="12">
    <source>
        <dbReference type="Pfam" id="PF00561"/>
    </source>
</evidence>
<evidence type="ECO:0000313" key="14">
    <source>
        <dbReference type="Proteomes" id="UP000054359"/>
    </source>
</evidence>
<proteinExistence type="inferred from homology"/>
<dbReference type="Gene3D" id="3.40.50.1820">
    <property type="entry name" value="alpha/beta hydrolase"/>
    <property type="match status" value="1"/>
</dbReference>
<evidence type="ECO:0000256" key="10">
    <source>
        <dbReference type="ARBA" id="ARBA00048513"/>
    </source>
</evidence>
<evidence type="ECO:0000256" key="8">
    <source>
        <dbReference type="ARBA" id="ARBA00048283"/>
    </source>
</evidence>
<keyword evidence="14" id="KW-1185">Reference proteome</keyword>
<comment type="catalytic activity">
    <reaction evidence="8">
        <text>1-octadecanoyl-2-(4Z,7Z,10Z,13Z,16Z,19Z-docosahexaenoyl)-sn-glycerol + H2O = 2-(4Z,7Z,10Z,13Z,16Z,19Z-docosahexaenoyl)-glycerol + octadecanoate + H(+)</text>
        <dbReference type="Rhea" id="RHEA:77107"/>
        <dbReference type="ChEBI" id="CHEBI:15377"/>
        <dbReference type="ChEBI" id="CHEBI:15378"/>
        <dbReference type="ChEBI" id="CHEBI:25629"/>
        <dbReference type="ChEBI" id="CHEBI:77129"/>
        <dbReference type="ChEBI" id="CHEBI:186738"/>
    </reaction>
</comment>
<dbReference type="AlphaFoldDB" id="A0A087TYS8"/>
<evidence type="ECO:0000256" key="6">
    <source>
        <dbReference type="ARBA" id="ARBA00043742"/>
    </source>
</evidence>
<dbReference type="Pfam" id="PF00561">
    <property type="entry name" value="Abhydrolase_1"/>
    <property type="match status" value="1"/>
</dbReference>
<dbReference type="InterPro" id="IPR029058">
    <property type="entry name" value="AB_hydrolase_fold"/>
</dbReference>
<dbReference type="OMA" id="CTASSDY"/>
<gene>
    <name evidence="13" type="ORF">X975_07251</name>
</gene>
<evidence type="ECO:0000256" key="9">
    <source>
        <dbReference type="ARBA" id="ARBA00048504"/>
    </source>
</evidence>
<keyword evidence="2 13" id="KW-0378">Hydrolase</keyword>
<evidence type="ECO:0000256" key="5">
    <source>
        <dbReference type="ARBA" id="ARBA00043667"/>
    </source>
</evidence>
<accession>A0A087TYS8</accession>
<evidence type="ECO:0000256" key="4">
    <source>
        <dbReference type="ARBA" id="ARBA00042703"/>
    </source>
</evidence>
<dbReference type="GO" id="GO:0052689">
    <property type="term" value="F:carboxylic ester hydrolase activity"/>
    <property type="evidence" value="ECO:0007669"/>
    <property type="project" value="TreeGrafter"/>
</dbReference>
<dbReference type="Proteomes" id="UP000054359">
    <property type="component" value="Unassembled WGS sequence"/>
</dbReference>
<dbReference type="PANTHER" id="PTHR46118:SF4">
    <property type="entry name" value="PROTEIN ABHD11"/>
    <property type="match status" value="1"/>
</dbReference>
<dbReference type="OrthoDB" id="6424307at2759"/>
<dbReference type="EC" id="3.1.1.116" evidence="3"/>
<dbReference type="SUPFAM" id="SSF53474">
    <property type="entry name" value="alpha/beta-Hydrolases"/>
    <property type="match status" value="1"/>
</dbReference>
<dbReference type="PANTHER" id="PTHR46118">
    <property type="entry name" value="PROTEIN ABHD11"/>
    <property type="match status" value="1"/>
</dbReference>
<comment type="catalytic activity">
    <reaction evidence="9">
        <text>1,2-didecanoylglycerol + H2O = decanoylglycerol + decanoate + H(+)</text>
        <dbReference type="Rhea" id="RHEA:48596"/>
        <dbReference type="ChEBI" id="CHEBI:11152"/>
        <dbReference type="ChEBI" id="CHEBI:15377"/>
        <dbReference type="ChEBI" id="CHEBI:15378"/>
        <dbReference type="ChEBI" id="CHEBI:27689"/>
        <dbReference type="ChEBI" id="CHEBI:90605"/>
    </reaction>
</comment>
<comment type="catalytic activity">
    <reaction evidence="11">
        <text>1-octadecanoyl-2-(5Z,8Z,11Z,14Z-eicosatetraenoyl)-sn-glycerol + H2O = 2-(5Z,8Z,11Z,14Z-eicosatetraenoyl)-glycerol + octadecanoate + H(+)</text>
        <dbReference type="Rhea" id="RHEA:38507"/>
        <dbReference type="ChEBI" id="CHEBI:15377"/>
        <dbReference type="ChEBI" id="CHEBI:15378"/>
        <dbReference type="ChEBI" id="CHEBI:25629"/>
        <dbReference type="ChEBI" id="CHEBI:52392"/>
        <dbReference type="ChEBI" id="CHEBI:75728"/>
    </reaction>
</comment>
<organism evidence="13 14">
    <name type="scientific">Stegodyphus mimosarum</name>
    <name type="common">African social velvet spider</name>
    <dbReference type="NCBI Taxonomy" id="407821"/>
    <lineage>
        <taxon>Eukaryota</taxon>
        <taxon>Metazoa</taxon>
        <taxon>Ecdysozoa</taxon>
        <taxon>Arthropoda</taxon>
        <taxon>Chelicerata</taxon>
        <taxon>Arachnida</taxon>
        <taxon>Araneae</taxon>
        <taxon>Araneomorphae</taxon>
        <taxon>Entelegynae</taxon>
        <taxon>Eresoidea</taxon>
        <taxon>Eresidae</taxon>
        <taxon>Stegodyphus</taxon>
    </lineage>
</organism>
<evidence type="ECO:0000313" key="13">
    <source>
        <dbReference type="EMBL" id="KFM70267.1"/>
    </source>
</evidence>